<dbReference type="Proteomes" id="UP000005380">
    <property type="component" value="Chromosome"/>
</dbReference>
<dbReference type="EMBL" id="CP007030">
    <property type="protein sequence ID" value="AHF02273.1"/>
    <property type="molecule type" value="Genomic_DNA"/>
</dbReference>
<keyword evidence="3" id="KW-1185">Reference proteome</keyword>
<dbReference type="OrthoDB" id="8524550at2"/>
<dbReference type="NCBIfam" id="TIGR03761">
    <property type="entry name" value="ICE_PFL4669"/>
    <property type="match status" value="1"/>
</dbReference>
<name>W0DYE1_9GAMM</name>
<gene>
    <name evidence="2" type="ORF">THIAE_05970</name>
</gene>
<dbReference type="RefSeq" id="WP_006460477.1">
    <property type="nucleotide sequence ID" value="NZ_CP007030.1"/>
</dbReference>
<organism evidence="2 3">
    <name type="scientific">Thiomicrospira aerophila AL3</name>
    <dbReference type="NCBI Taxonomy" id="717772"/>
    <lineage>
        <taxon>Bacteria</taxon>
        <taxon>Pseudomonadati</taxon>
        <taxon>Pseudomonadota</taxon>
        <taxon>Gammaproteobacteria</taxon>
        <taxon>Thiotrichales</taxon>
        <taxon>Piscirickettsiaceae</taxon>
        <taxon>Thiomicrospira</taxon>
    </lineage>
</organism>
<dbReference type="KEGG" id="tao:THIAE_05970"/>
<evidence type="ECO:0000256" key="1">
    <source>
        <dbReference type="SAM" id="MobiDB-lite"/>
    </source>
</evidence>
<evidence type="ECO:0000313" key="3">
    <source>
        <dbReference type="Proteomes" id="UP000005380"/>
    </source>
</evidence>
<dbReference type="InterPro" id="IPR014996">
    <property type="entry name" value="AcaB"/>
</dbReference>
<dbReference type="STRING" id="717772.THIAE_05970"/>
<protein>
    <recommendedName>
        <fullName evidence="4">Integrating conjugative element protein</fullName>
    </recommendedName>
</protein>
<dbReference type="eggNOG" id="ENOG502Z8NN">
    <property type="taxonomic scope" value="Bacteria"/>
</dbReference>
<reference evidence="2 3" key="1">
    <citation type="submission" date="2013-12" db="EMBL/GenBank/DDBJ databases">
        <authorList>
            <consortium name="DOE Joint Genome Institute"/>
            <person name="Kappler U."/>
            <person name="Huntemann M."/>
            <person name="Han J."/>
            <person name="Chen A."/>
            <person name="Kyrpides N."/>
            <person name="Mavromatis K."/>
            <person name="Markowitz V."/>
            <person name="Palaniappan K."/>
            <person name="Ivanova N."/>
            <person name="Schaumberg A."/>
            <person name="Pati A."/>
            <person name="Liolios K."/>
            <person name="Nordberg H.P."/>
            <person name="Cantor M.N."/>
            <person name="Hua S.X."/>
            <person name="Woyke T."/>
        </authorList>
    </citation>
    <scope>NUCLEOTIDE SEQUENCE [LARGE SCALE GENOMIC DNA]</scope>
    <source>
        <strain evidence="3">AL2</strain>
    </source>
</reference>
<sequence>MVEENQNPEKQESKPSQNARKKLVRPPRSKVKAAQSEKPDEKVVVNVKRKVSRGKTEVLSDHKNPGLINTDKSLSLHTKIGLMIFKGRAGDKETGVTEIPGMPIYADLLKRVWIAALAGDVYANWWIKKLEDNLDKAKHITKEINDELDEVFAGVSDRIDLGKSEASKPVAVDIDFASPYTYLVVYNLIDIDRLVAKMINLRHIALITPDEFEAYRRKLTSAMRRILLDLRGFKQTGCTLEDANNKTARYLEAEESMGVLPVEIMTFNPLHIPTKTKRKILGFKKVEAKS</sequence>
<dbReference type="Pfam" id="PF08900">
    <property type="entry name" value="AcaB"/>
    <property type="match status" value="1"/>
</dbReference>
<proteinExistence type="predicted"/>
<feature type="compositionally biased region" description="Basic residues" evidence="1">
    <location>
        <begin position="19"/>
        <end position="31"/>
    </location>
</feature>
<dbReference type="AlphaFoldDB" id="W0DYE1"/>
<evidence type="ECO:0008006" key="4">
    <source>
        <dbReference type="Google" id="ProtNLM"/>
    </source>
</evidence>
<accession>W0DYE1</accession>
<dbReference type="HOGENOM" id="CLU_959559_0_0_6"/>
<feature type="region of interest" description="Disordered" evidence="1">
    <location>
        <begin position="1"/>
        <end position="42"/>
    </location>
</feature>
<evidence type="ECO:0000313" key="2">
    <source>
        <dbReference type="EMBL" id="AHF02273.1"/>
    </source>
</evidence>
<dbReference type="InParanoid" id="W0DYE1"/>